<dbReference type="EMBL" id="VOIH02000007">
    <property type="protein sequence ID" value="KAF3442024.1"/>
    <property type="molecule type" value="Genomic_DNA"/>
</dbReference>
<name>A0A8K0E9T3_9ROSA</name>
<protein>
    <submittedName>
        <fullName evidence="1">Uncharacterized protein</fullName>
    </submittedName>
</protein>
<evidence type="ECO:0000313" key="2">
    <source>
        <dbReference type="Proteomes" id="UP000796880"/>
    </source>
</evidence>
<dbReference type="Proteomes" id="UP000796880">
    <property type="component" value="Unassembled WGS sequence"/>
</dbReference>
<accession>A0A8K0E9T3</accession>
<sequence length="134" mass="14410">MKAALPNACIQHATTSTAFSNTTSAYCFSTAACQRAHQGCQIVGEARDIKNEGKEIGESKDVENMSGVKGFVADTAIQDKVKATEMGEKVGEMAKEAMDTAWDSAKNTSQKLRDALVAEADENVVDTAEYRTMH</sequence>
<comment type="caution">
    <text evidence="1">The sequence shown here is derived from an EMBL/GenBank/DDBJ whole genome shotgun (WGS) entry which is preliminary data.</text>
</comment>
<dbReference type="OrthoDB" id="1162579at2759"/>
<reference evidence="1" key="1">
    <citation type="submission" date="2020-03" db="EMBL/GenBank/DDBJ databases">
        <title>A high-quality chromosome-level genome assembly of a woody plant with both climbing and erect habits, Rhamnella rubrinervis.</title>
        <authorList>
            <person name="Lu Z."/>
            <person name="Yang Y."/>
            <person name="Zhu X."/>
            <person name="Sun Y."/>
        </authorList>
    </citation>
    <scope>NUCLEOTIDE SEQUENCE</scope>
    <source>
        <strain evidence="1">BYM</strain>
        <tissue evidence="1">Leaf</tissue>
    </source>
</reference>
<dbReference type="AlphaFoldDB" id="A0A8K0E9T3"/>
<dbReference type="PROSITE" id="PS51257">
    <property type="entry name" value="PROKAR_LIPOPROTEIN"/>
    <property type="match status" value="1"/>
</dbReference>
<organism evidence="1 2">
    <name type="scientific">Rhamnella rubrinervis</name>
    <dbReference type="NCBI Taxonomy" id="2594499"/>
    <lineage>
        <taxon>Eukaryota</taxon>
        <taxon>Viridiplantae</taxon>
        <taxon>Streptophyta</taxon>
        <taxon>Embryophyta</taxon>
        <taxon>Tracheophyta</taxon>
        <taxon>Spermatophyta</taxon>
        <taxon>Magnoliopsida</taxon>
        <taxon>eudicotyledons</taxon>
        <taxon>Gunneridae</taxon>
        <taxon>Pentapetalae</taxon>
        <taxon>rosids</taxon>
        <taxon>fabids</taxon>
        <taxon>Rosales</taxon>
        <taxon>Rhamnaceae</taxon>
        <taxon>rhamnoid group</taxon>
        <taxon>Rhamneae</taxon>
        <taxon>Rhamnella</taxon>
    </lineage>
</organism>
<evidence type="ECO:0000313" key="1">
    <source>
        <dbReference type="EMBL" id="KAF3442024.1"/>
    </source>
</evidence>
<gene>
    <name evidence="1" type="ORF">FNV43_RR15940</name>
</gene>
<keyword evidence="2" id="KW-1185">Reference proteome</keyword>
<proteinExistence type="predicted"/>